<dbReference type="InterPro" id="IPR018076">
    <property type="entry name" value="T2SS_GspF_dom"/>
</dbReference>
<dbReference type="PANTHER" id="PTHR30012">
    <property type="entry name" value="GENERAL SECRETION PATHWAY PROTEIN"/>
    <property type="match status" value="1"/>
</dbReference>
<feature type="domain" description="Type II secretion system protein GspF" evidence="8">
    <location>
        <begin position="227"/>
        <end position="348"/>
    </location>
</feature>
<dbReference type="Pfam" id="PF00482">
    <property type="entry name" value="T2SSF"/>
    <property type="match status" value="2"/>
</dbReference>
<evidence type="ECO:0000256" key="7">
    <source>
        <dbReference type="SAM" id="Phobius"/>
    </source>
</evidence>
<evidence type="ECO:0000256" key="4">
    <source>
        <dbReference type="ARBA" id="ARBA00022692"/>
    </source>
</evidence>
<comment type="subcellular location">
    <subcellularLocation>
        <location evidence="1">Cell membrane</location>
        <topology evidence="1">Multi-pass membrane protein</topology>
    </subcellularLocation>
</comment>
<dbReference type="InterPro" id="IPR047692">
    <property type="entry name" value="T4P_ComGB"/>
</dbReference>
<dbReference type="InterPro" id="IPR042094">
    <property type="entry name" value="T2SS_GspF_sf"/>
</dbReference>
<feature type="transmembrane region" description="Helical" evidence="7">
    <location>
        <begin position="173"/>
        <end position="197"/>
    </location>
</feature>
<evidence type="ECO:0000313" key="9">
    <source>
        <dbReference type="EMBL" id="MDG4981594.1"/>
    </source>
</evidence>
<evidence type="ECO:0000256" key="5">
    <source>
        <dbReference type="ARBA" id="ARBA00022989"/>
    </source>
</evidence>
<comment type="similarity">
    <text evidence="2">Belongs to the GSP F family.</text>
</comment>
<proteinExistence type="inferred from homology"/>
<dbReference type="Proteomes" id="UP001152656">
    <property type="component" value="Unassembled WGS sequence"/>
</dbReference>
<dbReference type="EMBL" id="JAOWLP010000005">
    <property type="protein sequence ID" value="MDG4981594.1"/>
    <property type="molecule type" value="Genomic_DNA"/>
</dbReference>
<keyword evidence="4 7" id="KW-0812">Transmembrane</keyword>
<keyword evidence="6 7" id="KW-0472">Membrane</keyword>
<evidence type="ECO:0000256" key="3">
    <source>
        <dbReference type="ARBA" id="ARBA00022475"/>
    </source>
</evidence>
<accession>A0A9X4NDR5</accession>
<dbReference type="Gene3D" id="1.20.81.30">
    <property type="entry name" value="Type II secretion system (T2SS), domain F"/>
    <property type="match status" value="2"/>
</dbReference>
<comment type="caution">
    <text evidence="9">The sequence shown here is derived from an EMBL/GenBank/DDBJ whole genome shotgun (WGS) entry which is preliminary data.</text>
</comment>
<reference evidence="9" key="2">
    <citation type="journal article" date="2023" name="Food Microbiol.">
        <title>Evaluation of the fermentation potential of lactic acid bacteria isolated from herbs, fruits and vegetables as starter cultures in nut-based milk alternatives.</title>
        <authorList>
            <person name="Huang W."/>
            <person name="Dong A."/>
            <person name="Pham H.T."/>
            <person name="Zhou C."/>
            <person name="Huo Z."/>
            <person name="Watjen A.P."/>
            <person name="Prakash S."/>
            <person name="Bang-Berthelsen C.H."/>
            <person name="Turner M.S."/>
        </authorList>
    </citation>
    <scope>NUCLEOTIDE SEQUENCE</scope>
    <source>
        <strain evidence="9">581</strain>
    </source>
</reference>
<gene>
    <name evidence="9" type="primary">comGB</name>
    <name evidence="9" type="ORF">OGZ39_07980</name>
</gene>
<keyword evidence="3" id="KW-1003">Cell membrane</keyword>
<sequence>MSLGHQKIGIKKLISYLQMDISHLLKPKGKKLRLIKQAKLIQLMGNLLNSGFNLGEVINFLSLSKLVEKEFTLKMKEGLASGQALSELLESLSFSKNVVTQLALVEVHGNLSGTMQLVELHLKKQLKVKNKLVEVATYPILLLIFLVGIMWGLKNYLLPQLNSGSNFATLLINHLPLVFFSFGAFIFLLTALSVTLFKRKSAIMNFTFLVKLPLVHSFIRLYLTAYFAREWGNLIAQGVELRQIINLMKKQKSRIFSEVGKNLDLELNAGRSFEQAVSKLALFLPELSLMIEYGAIKDKLGLELSLYADECWKHFFTKIDRLMQLIQPLVFIFVALMIILLYAAMLLPIYSNMGSGI</sequence>
<name>A0A9X4NDR5_9LACT</name>
<organism evidence="9 10">
    <name type="scientific">Lactococcus lactis</name>
    <dbReference type="NCBI Taxonomy" id="1358"/>
    <lineage>
        <taxon>Bacteria</taxon>
        <taxon>Bacillati</taxon>
        <taxon>Bacillota</taxon>
        <taxon>Bacilli</taxon>
        <taxon>Lactobacillales</taxon>
        <taxon>Streptococcaceae</taxon>
        <taxon>Lactococcus</taxon>
    </lineage>
</organism>
<feature type="transmembrane region" description="Helical" evidence="7">
    <location>
        <begin position="132"/>
        <end position="153"/>
    </location>
</feature>
<feature type="transmembrane region" description="Helical" evidence="7">
    <location>
        <begin position="329"/>
        <end position="350"/>
    </location>
</feature>
<dbReference type="GO" id="GO:0005886">
    <property type="term" value="C:plasma membrane"/>
    <property type="evidence" value="ECO:0007669"/>
    <property type="project" value="UniProtKB-SubCell"/>
</dbReference>
<evidence type="ECO:0000256" key="2">
    <source>
        <dbReference type="ARBA" id="ARBA00005745"/>
    </source>
</evidence>
<dbReference type="AlphaFoldDB" id="A0A9X4NDR5"/>
<dbReference type="NCBIfam" id="NF041012">
    <property type="entry name" value="T4P_ComGB"/>
    <property type="match status" value="1"/>
</dbReference>
<evidence type="ECO:0000256" key="1">
    <source>
        <dbReference type="ARBA" id="ARBA00004651"/>
    </source>
</evidence>
<dbReference type="InterPro" id="IPR003004">
    <property type="entry name" value="GspF/PilC"/>
</dbReference>
<dbReference type="RefSeq" id="WP_278216266.1">
    <property type="nucleotide sequence ID" value="NZ_JAOWLP010000005.1"/>
</dbReference>
<protein>
    <submittedName>
        <fullName evidence="9">Competence type IV pilus assembly protein ComGB</fullName>
    </submittedName>
</protein>
<evidence type="ECO:0000256" key="6">
    <source>
        <dbReference type="ARBA" id="ARBA00023136"/>
    </source>
</evidence>
<evidence type="ECO:0000313" key="10">
    <source>
        <dbReference type="Proteomes" id="UP001152656"/>
    </source>
</evidence>
<evidence type="ECO:0000259" key="8">
    <source>
        <dbReference type="Pfam" id="PF00482"/>
    </source>
</evidence>
<keyword evidence="5 7" id="KW-1133">Transmembrane helix</keyword>
<feature type="domain" description="Type II secretion system protein GspF" evidence="8">
    <location>
        <begin position="41"/>
        <end position="159"/>
    </location>
</feature>
<reference evidence="9" key="1">
    <citation type="submission" date="2022-10" db="EMBL/GenBank/DDBJ databases">
        <authorList>
            <person name="Turner M.S."/>
            <person name="Huang W."/>
        </authorList>
    </citation>
    <scope>NUCLEOTIDE SEQUENCE</scope>
    <source>
        <strain evidence="9">581</strain>
    </source>
</reference>
<dbReference type="PRINTS" id="PR00812">
    <property type="entry name" value="BCTERIALGSPF"/>
</dbReference>
<dbReference type="PANTHER" id="PTHR30012:SF0">
    <property type="entry name" value="TYPE II SECRETION SYSTEM PROTEIN F-RELATED"/>
    <property type="match status" value="1"/>
</dbReference>